<dbReference type="InterPro" id="IPR019821">
    <property type="entry name" value="Kinesin_motor_CS"/>
</dbReference>
<dbReference type="GO" id="GO:0007018">
    <property type="term" value="P:microtubule-based movement"/>
    <property type="evidence" value="ECO:0007669"/>
    <property type="project" value="InterPro"/>
</dbReference>
<feature type="coiled-coil region" evidence="8">
    <location>
        <begin position="470"/>
        <end position="552"/>
    </location>
</feature>
<dbReference type="GO" id="GO:0005524">
    <property type="term" value="F:ATP binding"/>
    <property type="evidence" value="ECO:0007669"/>
    <property type="project" value="UniProtKB-UniRule"/>
</dbReference>
<comment type="similarity">
    <text evidence="6 7">Belongs to the TRAFAC class myosin-kinesin ATPase superfamily. Kinesin family.</text>
</comment>
<keyword evidence="11" id="KW-1185">Reference proteome</keyword>
<dbReference type="PROSITE" id="PS00411">
    <property type="entry name" value="KINESIN_MOTOR_1"/>
    <property type="match status" value="1"/>
</dbReference>
<comment type="subcellular location">
    <subcellularLocation>
        <location evidence="1">Cytoplasm</location>
    </subcellularLocation>
</comment>
<keyword evidence="2" id="KW-0963">Cytoplasm</keyword>
<dbReference type="EMBL" id="MPUH01001645">
    <property type="protein sequence ID" value="OMJ66740.1"/>
    <property type="molecule type" value="Genomic_DNA"/>
</dbReference>
<evidence type="ECO:0000256" key="4">
    <source>
        <dbReference type="ARBA" id="ARBA00022840"/>
    </source>
</evidence>
<dbReference type="PANTHER" id="PTHR47969">
    <property type="entry name" value="CHROMOSOME-ASSOCIATED KINESIN KIF4A-RELATED"/>
    <property type="match status" value="1"/>
</dbReference>
<dbReference type="GO" id="GO:0008017">
    <property type="term" value="F:microtubule binding"/>
    <property type="evidence" value="ECO:0007669"/>
    <property type="project" value="InterPro"/>
</dbReference>
<dbReference type="InterPro" id="IPR027417">
    <property type="entry name" value="P-loop_NTPase"/>
</dbReference>
<dbReference type="SMART" id="SM00129">
    <property type="entry name" value="KISc"/>
    <property type="match status" value="1"/>
</dbReference>
<evidence type="ECO:0000256" key="1">
    <source>
        <dbReference type="ARBA" id="ARBA00004496"/>
    </source>
</evidence>
<comment type="caution">
    <text evidence="10">The sequence shown here is derived from an EMBL/GenBank/DDBJ whole genome shotgun (WGS) entry which is preliminary data.</text>
</comment>
<dbReference type="GO" id="GO:0005874">
    <property type="term" value="C:microtubule"/>
    <property type="evidence" value="ECO:0007669"/>
    <property type="project" value="UniProtKB-KW"/>
</dbReference>
<dbReference type="Proteomes" id="UP000187209">
    <property type="component" value="Unassembled WGS sequence"/>
</dbReference>
<organism evidence="10 11">
    <name type="scientific">Stentor coeruleus</name>
    <dbReference type="NCBI Taxonomy" id="5963"/>
    <lineage>
        <taxon>Eukaryota</taxon>
        <taxon>Sar</taxon>
        <taxon>Alveolata</taxon>
        <taxon>Ciliophora</taxon>
        <taxon>Postciliodesmatophora</taxon>
        <taxon>Heterotrichea</taxon>
        <taxon>Heterotrichida</taxon>
        <taxon>Stentoridae</taxon>
        <taxon>Stentor</taxon>
    </lineage>
</organism>
<evidence type="ECO:0000256" key="5">
    <source>
        <dbReference type="ARBA" id="ARBA00023054"/>
    </source>
</evidence>
<dbReference type="InterPro" id="IPR036961">
    <property type="entry name" value="Kinesin_motor_dom_sf"/>
</dbReference>
<evidence type="ECO:0000256" key="8">
    <source>
        <dbReference type="SAM" id="Coils"/>
    </source>
</evidence>
<protein>
    <recommendedName>
        <fullName evidence="7">Kinesin-like protein</fullName>
    </recommendedName>
</protein>
<dbReference type="InterPro" id="IPR001752">
    <property type="entry name" value="Kinesin_motor_dom"/>
</dbReference>
<dbReference type="CDD" id="cd00106">
    <property type="entry name" value="KISc"/>
    <property type="match status" value="1"/>
</dbReference>
<feature type="binding site" evidence="6">
    <location>
        <begin position="92"/>
        <end position="99"/>
    </location>
    <ligand>
        <name>ATP</name>
        <dbReference type="ChEBI" id="CHEBI:30616"/>
    </ligand>
</feature>
<evidence type="ECO:0000259" key="9">
    <source>
        <dbReference type="PROSITE" id="PS50067"/>
    </source>
</evidence>
<gene>
    <name evidence="10" type="ORF">SteCoe_36317</name>
</gene>
<name>A0A1R2AQQ6_9CILI</name>
<keyword evidence="5 8" id="KW-0175">Coiled coil</keyword>
<dbReference type="AlphaFoldDB" id="A0A1R2AQQ6"/>
<dbReference type="PRINTS" id="PR00380">
    <property type="entry name" value="KINESINHEAVY"/>
</dbReference>
<dbReference type="OrthoDB" id="3176171at2759"/>
<dbReference type="GO" id="GO:0005875">
    <property type="term" value="C:microtubule associated complex"/>
    <property type="evidence" value="ECO:0007669"/>
    <property type="project" value="TreeGrafter"/>
</dbReference>
<evidence type="ECO:0000256" key="7">
    <source>
        <dbReference type="RuleBase" id="RU000394"/>
    </source>
</evidence>
<dbReference type="PANTHER" id="PTHR47969:SF15">
    <property type="entry name" value="CHROMOSOME-ASSOCIATED KINESIN KIF4A-RELATED"/>
    <property type="match status" value="1"/>
</dbReference>
<dbReference type="GO" id="GO:0005737">
    <property type="term" value="C:cytoplasm"/>
    <property type="evidence" value="ECO:0007669"/>
    <property type="project" value="UniProtKB-SubCell"/>
</dbReference>
<dbReference type="Gene3D" id="3.40.850.10">
    <property type="entry name" value="Kinesin motor domain"/>
    <property type="match status" value="1"/>
</dbReference>
<evidence type="ECO:0000313" key="10">
    <source>
        <dbReference type="EMBL" id="OMJ66740.1"/>
    </source>
</evidence>
<dbReference type="GO" id="GO:0051231">
    <property type="term" value="P:spindle elongation"/>
    <property type="evidence" value="ECO:0007669"/>
    <property type="project" value="TreeGrafter"/>
</dbReference>
<proteinExistence type="inferred from homology"/>
<evidence type="ECO:0000256" key="6">
    <source>
        <dbReference type="PROSITE-ProRule" id="PRU00283"/>
    </source>
</evidence>
<keyword evidence="7" id="KW-0493">Microtubule</keyword>
<dbReference type="GO" id="GO:0007052">
    <property type="term" value="P:mitotic spindle organization"/>
    <property type="evidence" value="ECO:0007669"/>
    <property type="project" value="TreeGrafter"/>
</dbReference>
<accession>A0A1R2AQQ6</accession>
<evidence type="ECO:0000256" key="3">
    <source>
        <dbReference type="ARBA" id="ARBA00022741"/>
    </source>
</evidence>
<dbReference type="InterPro" id="IPR027640">
    <property type="entry name" value="Kinesin-like_fam"/>
</dbReference>
<reference evidence="10 11" key="1">
    <citation type="submission" date="2016-11" db="EMBL/GenBank/DDBJ databases">
        <title>The macronuclear genome of Stentor coeruleus: a giant cell with tiny introns.</title>
        <authorList>
            <person name="Slabodnick M."/>
            <person name="Ruby J.G."/>
            <person name="Reiff S.B."/>
            <person name="Swart E.C."/>
            <person name="Gosai S."/>
            <person name="Prabakaran S."/>
            <person name="Witkowska E."/>
            <person name="Larue G.E."/>
            <person name="Fisher S."/>
            <person name="Freeman R.M."/>
            <person name="Gunawardena J."/>
            <person name="Chu W."/>
            <person name="Stover N.A."/>
            <person name="Gregory B.D."/>
            <person name="Nowacki M."/>
            <person name="Derisi J."/>
            <person name="Roy S.W."/>
            <person name="Marshall W.F."/>
            <person name="Sood P."/>
        </authorList>
    </citation>
    <scope>NUCLEOTIDE SEQUENCE [LARGE SCALE GENOMIC DNA]</scope>
    <source>
        <strain evidence="10">WM001</strain>
    </source>
</reference>
<dbReference type="Pfam" id="PF00225">
    <property type="entry name" value="Kinesin"/>
    <property type="match status" value="1"/>
</dbReference>
<sequence length="642" mass="73710">MENKGARIGVVVRVRPLLSKELKTSSQNSRIDINVGEKSITLQSDQKQQKRFEFDEVFDEKTTQELLYQKLKLDNLIKKVIEGYNATIFAYGPTGSGKTYTMEGYEYDKTMKPIMRDDGRLGLIPRIIRNLFDEIKKPSNHIEYTVYCTYVQIYKENIYDLLNPAQIKPPGLRLRWNQQEEFYVENLFMHPCYSANEVINHYNSGLKNRITSSHNANANSSRSHSLLTLNIEAMDSETGSILTSKLQLVDLAGSEKVSQTGNEGPALKESIEINKALFTLRQVISTLASIRDGEASFVPYRDSKLTSLLKQSIGGNSYCLMIACIAPLDSFYEDNLSTLTYATKALCISNEPIRNIDPKTRVIKELRKEVKKLNSELLLANQQISMLTEIVTLDPKEQASKLKEVEKLPLKAENLVRIQMLRSNIESIPLSPTKLQSQTTYSKFSDKDFSDFTLTPEILSEKLYDSVKMIRELMTANKKLKDMLGDLNQQKRALEAENIQLQNENQDLQEKLEMFDSLIKNKPQDSKVNSEIWMLQKEREELIKRIELLEKESRTQTILPTSNKGEWGWKSKRTVLRGRKHLDTAKPFSLVVSDRNYEPRNSIGRVTPKPIYRPLSQDYQIDMSKQDAINNLSQILIKDMPY</sequence>
<dbReference type="GO" id="GO:0003777">
    <property type="term" value="F:microtubule motor activity"/>
    <property type="evidence" value="ECO:0007669"/>
    <property type="project" value="InterPro"/>
</dbReference>
<keyword evidence="4 6" id="KW-0067">ATP-binding</keyword>
<keyword evidence="6 7" id="KW-0505">Motor protein</keyword>
<keyword evidence="3 6" id="KW-0547">Nucleotide-binding</keyword>
<dbReference type="SUPFAM" id="SSF52540">
    <property type="entry name" value="P-loop containing nucleoside triphosphate hydrolases"/>
    <property type="match status" value="1"/>
</dbReference>
<dbReference type="PROSITE" id="PS50067">
    <property type="entry name" value="KINESIN_MOTOR_2"/>
    <property type="match status" value="1"/>
</dbReference>
<evidence type="ECO:0000256" key="2">
    <source>
        <dbReference type="ARBA" id="ARBA00022490"/>
    </source>
</evidence>
<evidence type="ECO:0000313" key="11">
    <source>
        <dbReference type="Proteomes" id="UP000187209"/>
    </source>
</evidence>
<feature type="domain" description="Kinesin motor" evidence="9">
    <location>
        <begin position="7"/>
        <end position="348"/>
    </location>
</feature>
<feature type="coiled-coil region" evidence="8">
    <location>
        <begin position="356"/>
        <end position="383"/>
    </location>
</feature>